<keyword evidence="5" id="KW-1185">Reference proteome</keyword>
<keyword evidence="1" id="KW-0479">Metal-binding</keyword>
<keyword evidence="1" id="KW-0862">Zinc</keyword>
<feature type="domain" description="C3H1-type" evidence="3">
    <location>
        <begin position="176"/>
        <end position="204"/>
    </location>
</feature>
<feature type="compositionally biased region" description="Basic and acidic residues" evidence="2">
    <location>
        <begin position="177"/>
        <end position="193"/>
    </location>
</feature>
<protein>
    <recommendedName>
        <fullName evidence="3">C3H1-type domain-containing protein</fullName>
    </recommendedName>
</protein>
<feature type="non-terminal residue" evidence="4">
    <location>
        <position position="1"/>
    </location>
</feature>
<dbReference type="Proteomes" id="UP000054538">
    <property type="component" value="Unassembled WGS sequence"/>
</dbReference>
<dbReference type="GO" id="GO:0008270">
    <property type="term" value="F:zinc ion binding"/>
    <property type="evidence" value="ECO:0007669"/>
    <property type="project" value="UniProtKB-KW"/>
</dbReference>
<evidence type="ECO:0000256" key="2">
    <source>
        <dbReference type="SAM" id="MobiDB-lite"/>
    </source>
</evidence>
<dbReference type="STRING" id="930991.A0A0D0BXJ8"/>
<proteinExistence type="predicted"/>
<organism evidence="4 5">
    <name type="scientific">Paxillus rubicundulus Ve08.2h10</name>
    <dbReference type="NCBI Taxonomy" id="930991"/>
    <lineage>
        <taxon>Eukaryota</taxon>
        <taxon>Fungi</taxon>
        <taxon>Dikarya</taxon>
        <taxon>Basidiomycota</taxon>
        <taxon>Agaricomycotina</taxon>
        <taxon>Agaricomycetes</taxon>
        <taxon>Agaricomycetidae</taxon>
        <taxon>Boletales</taxon>
        <taxon>Paxilineae</taxon>
        <taxon>Paxillaceae</taxon>
        <taxon>Paxillus</taxon>
    </lineage>
</organism>
<dbReference type="PROSITE" id="PS50103">
    <property type="entry name" value="ZF_C3H1"/>
    <property type="match status" value="1"/>
</dbReference>
<dbReference type="AlphaFoldDB" id="A0A0D0BXJ8"/>
<evidence type="ECO:0000313" key="5">
    <source>
        <dbReference type="Proteomes" id="UP000054538"/>
    </source>
</evidence>
<reference evidence="4 5" key="1">
    <citation type="submission" date="2014-04" db="EMBL/GenBank/DDBJ databases">
        <authorList>
            <consortium name="DOE Joint Genome Institute"/>
            <person name="Kuo A."/>
            <person name="Kohler A."/>
            <person name="Jargeat P."/>
            <person name="Nagy L.G."/>
            <person name="Floudas D."/>
            <person name="Copeland A."/>
            <person name="Barry K.W."/>
            <person name="Cichocki N."/>
            <person name="Veneault-Fourrey C."/>
            <person name="LaButti K."/>
            <person name="Lindquist E.A."/>
            <person name="Lipzen A."/>
            <person name="Lundell T."/>
            <person name="Morin E."/>
            <person name="Murat C."/>
            <person name="Sun H."/>
            <person name="Tunlid A."/>
            <person name="Henrissat B."/>
            <person name="Grigoriev I.V."/>
            <person name="Hibbett D.S."/>
            <person name="Martin F."/>
            <person name="Nordberg H.P."/>
            <person name="Cantor M.N."/>
            <person name="Hua S.X."/>
        </authorList>
    </citation>
    <scope>NUCLEOTIDE SEQUENCE [LARGE SCALE GENOMIC DNA]</scope>
    <source>
        <strain evidence="4 5">Ve08.2h10</strain>
    </source>
</reference>
<gene>
    <name evidence="4" type="ORF">PAXRUDRAFT_171260</name>
</gene>
<dbReference type="HOGENOM" id="CLU_041692_2_0_1"/>
<evidence type="ECO:0000256" key="1">
    <source>
        <dbReference type="PROSITE-ProRule" id="PRU00723"/>
    </source>
</evidence>
<reference evidence="5" key="2">
    <citation type="submission" date="2015-01" db="EMBL/GenBank/DDBJ databases">
        <title>Evolutionary Origins and Diversification of the Mycorrhizal Mutualists.</title>
        <authorList>
            <consortium name="DOE Joint Genome Institute"/>
            <consortium name="Mycorrhizal Genomics Consortium"/>
            <person name="Kohler A."/>
            <person name="Kuo A."/>
            <person name="Nagy L.G."/>
            <person name="Floudas D."/>
            <person name="Copeland A."/>
            <person name="Barry K.W."/>
            <person name="Cichocki N."/>
            <person name="Veneault-Fourrey C."/>
            <person name="LaButti K."/>
            <person name="Lindquist E.A."/>
            <person name="Lipzen A."/>
            <person name="Lundell T."/>
            <person name="Morin E."/>
            <person name="Murat C."/>
            <person name="Riley R."/>
            <person name="Ohm R."/>
            <person name="Sun H."/>
            <person name="Tunlid A."/>
            <person name="Henrissat B."/>
            <person name="Grigoriev I.V."/>
            <person name="Hibbett D.S."/>
            <person name="Martin F."/>
        </authorList>
    </citation>
    <scope>NUCLEOTIDE SEQUENCE [LARGE SCALE GENOMIC DNA]</scope>
    <source>
        <strain evidence="5">Ve08.2h10</strain>
    </source>
</reference>
<feature type="zinc finger region" description="C3H1-type" evidence="1">
    <location>
        <begin position="176"/>
        <end position="204"/>
    </location>
</feature>
<sequence length="221" mass="25158">ILLAPGCLDFPPDQWANTVKGLAVDLNKVLGAHYTTEIDTKQSYDLGDLFQLSIRTPKQSKMVRTHGDWSIAFGKTIQATTFAFPQCWAEYTAWQAYVSQLFSSVQTDYHRQVIDFDKAVRLRVSNQKHIRLTDFAKFKDLRTIFLSPYGMGLNSGERATERGRRSDRVGKSRGNSGRREPCHEWNRSTCDKPASECSFEHVCDRGNCRGNHRRPNHSDAA</sequence>
<evidence type="ECO:0000313" key="4">
    <source>
        <dbReference type="EMBL" id="KIK75917.1"/>
    </source>
</evidence>
<feature type="compositionally biased region" description="Basic and acidic residues" evidence="2">
    <location>
        <begin position="158"/>
        <end position="170"/>
    </location>
</feature>
<name>A0A0D0BXJ8_9AGAM</name>
<dbReference type="EMBL" id="KN827773">
    <property type="protein sequence ID" value="KIK75917.1"/>
    <property type="molecule type" value="Genomic_DNA"/>
</dbReference>
<dbReference type="InParanoid" id="A0A0D0BXJ8"/>
<feature type="region of interest" description="Disordered" evidence="2">
    <location>
        <begin position="156"/>
        <end position="193"/>
    </location>
</feature>
<dbReference type="InterPro" id="IPR000571">
    <property type="entry name" value="Znf_CCCH"/>
</dbReference>
<evidence type="ECO:0000259" key="3">
    <source>
        <dbReference type="PROSITE" id="PS50103"/>
    </source>
</evidence>
<dbReference type="OrthoDB" id="2355984at2759"/>
<accession>A0A0D0BXJ8</accession>
<keyword evidence="1" id="KW-0863">Zinc-finger</keyword>